<feature type="compositionally biased region" description="Basic residues" evidence="1">
    <location>
        <begin position="168"/>
        <end position="204"/>
    </location>
</feature>
<organism evidence="2 3">
    <name type="scientific">Colletotrichum higginsianum (strain IMI 349063)</name>
    <name type="common">Crucifer anthracnose fungus</name>
    <dbReference type="NCBI Taxonomy" id="759273"/>
    <lineage>
        <taxon>Eukaryota</taxon>
        <taxon>Fungi</taxon>
        <taxon>Dikarya</taxon>
        <taxon>Ascomycota</taxon>
        <taxon>Pezizomycotina</taxon>
        <taxon>Sordariomycetes</taxon>
        <taxon>Hypocreomycetidae</taxon>
        <taxon>Glomerellales</taxon>
        <taxon>Glomerellaceae</taxon>
        <taxon>Colletotrichum</taxon>
        <taxon>Colletotrichum destructivum species complex</taxon>
    </lineage>
</organism>
<dbReference type="RefSeq" id="XP_018155548.1">
    <property type="nucleotide sequence ID" value="XM_018303525.1"/>
</dbReference>
<dbReference type="Proteomes" id="UP000092177">
    <property type="component" value="Chromosome 6"/>
</dbReference>
<dbReference type="KEGG" id="chig:CH63R_08551"/>
<protein>
    <submittedName>
        <fullName evidence="2">Uncharacterized protein</fullName>
    </submittedName>
</protein>
<dbReference type="AlphaFoldDB" id="A0A1B7Y4T6"/>
<dbReference type="EMBL" id="LTAN01000006">
    <property type="protein sequence ID" value="OBR07030.1"/>
    <property type="molecule type" value="Genomic_DNA"/>
</dbReference>
<evidence type="ECO:0000256" key="1">
    <source>
        <dbReference type="SAM" id="MobiDB-lite"/>
    </source>
</evidence>
<feature type="region of interest" description="Disordered" evidence="1">
    <location>
        <begin position="37"/>
        <end position="81"/>
    </location>
</feature>
<reference evidence="3" key="1">
    <citation type="journal article" date="2017" name="BMC Genomics">
        <title>Gapless genome assembly of Colletotrichum higginsianum reveals chromosome structure and association of transposable elements with secondary metabolite gene clusters.</title>
        <authorList>
            <person name="Dallery J.-F."/>
            <person name="Lapalu N."/>
            <person name="Zampounis A."/>
            <person name="Pigne S."/>
            <person name="Luyten I."/>
            <person name="Amselem J."/>
            <person name="Wittenberg A.H.J."/>
            <person name="Zhou S."/>
            <person name="de Queiroz M.V."/>
            <person name="Robin G.P."/>
            <person name="Auger A."/>
            <person name="Hainaut M."/>
            <person name="Henrissat B."/>
            <person name="Kim K.-T."/>
            <person name="Lee Y.-H."/>
            <person name="Lespinet O."/>
            <person name="Schwartz D.C."/>
            <person name="Thon M.R."/>
            <person name="O'Connell R.J."/>
        </authorList>
    </citation>
    <scope>NUCLEOTIDE SEQUENCE [LARGE SCALE GENOMIC DNA]</scope>
    <source>
        <strain evidence="3">IMI 349063</strain>
    </source>
</reference>
<proteinExistence type="predicted"/>
<accession>A0A1B7Y4T6</accession>
<keyword evidence="3" id="KW-1185">Reference proteome</keyword>
<sequence>MLLAFRLISRSASARISIAHPHALLVAASKFYDPPDPDYCRQHSETPLPPSHHRHPSHDEVHPRRLSPRRQRGRADDRPACRRDPYLRRHLYPRWSPGGELRRHGFHVLVLKGRGADFLRRPLPRHVRLQLLGSSQGPPARHPDLRHGRRGRASLCRRHDRHRYHNLHRHRHGGRRRHLQHGTQRRRQTAGRRLGRGHRRRRRLCPLSPSDDGVPSSHRALCAATYSLYFS</sequence>
<gene>
    <name evidence="2" type="ORF">CH63R_08551</name>
</gene>
<feature type="region of interest" description="Disordered" evidence="1">
    <location>
        <begin position="168"/>
        <end position="217"/>
    </location>
</feature>
<name>A0A1B7Y4T6_COLHI</name>
<evidence type="ECO:0000313" key="3">
    <source>
        <dbReference type="Proteomes" id="UP000092177"/>
    </source>
</evidence>
<dbReference type="GeneID" id="28867632"/>
<comment type="caution">
    <text evidence="2">The sequence shown here is derived from an EMBL/GenBank/DDBJ whole genome shotgun (WGS) entry which is preliminary data.</text>
</comment>
<dbReference type="VEuPathDB" id="FungiDB:CH63R_08551"/>
<evidence type="ECO:0000313" key="2">
    <source>
        <dbReference type="EMBL" id="OBR07030.1"/>
    </source>
</evidence>